<dbReference type="AlphaFoldDB" id="A0A7J7U2T5"/>
<reference evidence="2 3" key="1">
    <citation type="journal article" date="2020" name="Nature">
        <title>Six reference-quality genomes reveal evolution of bat adaptations.</title>
        <authorList>
            <person name="Jebb D."/>
            <person name="Huang Z."/>
            <person name="Pippel M."/>
            <person name="Hughes G.M."/>
            <person name="Lavrichenko K."/>
            <person name="Devanna P."/>
            <person name="Winkler S."/>
            <person name="Jermiin L.S."/>
            <person name="Skirmuntt E.C."/>
            <person name="Katzourakis A."/>
            <person name="Burkitt-Gray L."/>
            <person name="Ray D.A."/>
            <person name="Sullivan K.A.M."/>
            <person name="Roscito J.G."/>
            <person name="Kirilenko B.M."/>
            <person name="Davalos L.M."/>
            <person name="Corthals A.P."/>
            <person name="Power M.L."/>
            <person name="Jones G."/>
            <person name="Ransome R.D."/>
            <person name="Dechmann D.K.N."/>
            <person name="Locatelli A.G."/>
            <person name="Puechmaille S.J."/>
            <person name="Fedrigo O."/>
            <person name="Jarvis E.D."/>
            <person name="Hiller M."/>
            <person name="Vernes S.C."/>
            <person name="Myers E.W."/>
            <person name="Teeling E.C."/>
        </authorList>
    </citation>
    <scope>NUCLEOTIDE SEQUENCE [LARGE SCALE GENOMIC DNA]</scope>
    <source>
        <strain evidence="2">MRhiFer1</strain>
        <tissue evidence="2">Lung</tissue>
    </source>
</reference>
<name>A0A7J7U2T5_RHIFE</name>
<evidence type="ECO:0000313" key="3">
    <source>
        <dbReference type="Proteomes" id="UP000585614"/>
    </source>
</evidence>
<dbReference type="Proteomes" id="UP000585614">
    <property type="component" value="Unassembled WGS sequence"/>
</dbReference>
<organism evidence="2 3">
    <name type="scientific">Rhinolophus ferrumequinum</name>
    <name type="common">Greater horseshoe bat</name>
    <dbReference type="NCBI Taxonomy" id="59479"/>
    <lineage>
        <taxon>Eukaryota</taxon>
        <taxon>Metazoa</taxon>
        <taxon>Chordata</taxon>
        <taxon>Craniata</taxon>
        <taxon>Vertebrata</taxon>
        <taxon>Euteleostomi</taxon>
        <taxon>Mammalia</taxon>
        <taxon>Eutheria</taxon>
        <taxon>Laurasiatheria</taxon>
        <taxon>Chiroptera</taxon>
        <taxon>Yinpterochiroptera</taxon>
        <taxon>Rhinolophoidea</taxon>
        <taxon>Rhinolophidae</taxon>
        <taxon>Rhinolophinae</taxon>
        <taxon>Rhinolophus</taxon>
    </lineage>
</organism>
<proteinExistence type="predicted"/>
<evidence type="ECO:0000313" key="2">
    <source>
        <dbReference type="EMBL" id="KAF6307126.1"/>
    </source>
</evidence>
<feature type="region of interest" description="Disordered" evidence="1">
    <location>
        <begin position="1"/>
        <end position="116"/>
    </location>
</feature>
<evidence type="ECO:0000256" key="1">
    <source>
        <dbReference type="SAM" id="MobiDB-lite"/>
    </source>
</evidence>
<accession>A0A7J7U2T5</accession>
<protein>
    <submittedName>
        <fullName evidence="2">SEC24-like protein D, COPII coat complex component</fullName>
    </submittedName>
</protein>
<feature type="compositionally biased region" description="Low complexity" evidence="1">
    <location>
        <begin position="94"/>
        <end position="116"/>
    </location>
</feature>
<gene>
    <name evidence="2" type="ORF">mRhiFer1_015004</name>
</gene>
<feature type="compositionally biased region" description="Low complexity" evidence="1">
    <location>
        <begin position="44"/>
        <end position="58"/>
    </location>
</feature>
<dbReference type="EMBL" id="JACAGC010000017">
    <property type="protein sequence ID" value="KAF6307126.1"/>
    <property type="molecule type" value="Genomic_DNA"/>
</dbReference>
<sequence>MSQQGYVATPPYSQSQSGMGLPPPHYGHYGDPSHAGPAPGVMKPAGPLGAAAPGGMLPQGPPPPGPHQFGQNGAHAQGHPPQRFPGPPPVNNVAPSYSPYASAAQSAYPSPASTSSIAQLGGQLNAMQISTGGNRLFTHSLAS</sequence>
<feature type="compositionally biased region" description="Polar residues" evidence="1">
    <location>
        <begin position="1"/>
        <end position="18"/>
    </location>
</feature>
<comment type="caution">
    <text evidence="2">The sequence shown here is derived from an EMBL/GenBank/DDBJ whole genome shotgun (WGS) entry which is preliminary data.</text>
</comment>